<evidence type="ECO:0000256" key="15">
    <source>
        <dbReference type="SAM" id="MobiDB-lite"/>
    </source>
</evidence>
<evidence type="ECO:0000256" key="10">
    <source>
        <dbReference type="ARBA" id="ARBA00022918"/>
    </source>
</evidence>
<keyword evidence="9" id="KW-0229">DNA integration</keyword>
<keyword evidence="1" id="KW-0815">Transposition</keyword>
<dbReference type="EMBL" id="AVOT02040178">
    <property type="protein sequence ID" value="MBW0535377.1"/>
    <property type="molecule type" value="Genomic_DNA"/>
</dbReference>
<keyword evidence="6" id="KW-0378">Hydrolase</keyword>
<feature type="compositionally biased region" description="Basic and acidic residues" evidence="15">
    <location>
        <begin position="164"/>
        <end position="174"/>
    </location>
</feature>
<name>A0A9Q3ICK3_9BASI</name>
<dbReference type="GO" id="GO:0003887">
    <property type="term" value="F:DNA-directed DNA polymerase activity"/>
    <property type="evidence" value="ECO:0007669"/>
    <property type="project" value="UniProtKB-KW"/>
</dbReference>
<feature type="domain" description="Integrase catalytic" evidence="16">
    <location>
        <begin position="448"/>
        <end position="621"/>
    </location>
</feature>
<keyword evidence="12" id="KW-0233">DNA recombination</keyword>
<evidence type="ECO:0000256" key="11">
    <source>
        <dbReference type="ARBA" id="ARBA00022932"/>
    </source>
</evidence>
<dbReference type="GO" id="GO:0003723">
    <property type="term" value="F:RNA binding"/>
    <property type="evidence" value="ECO:0007669"/>
    <property type="project" value="UniProtKB-KW"/>
</dbReference>
<evidence type="ECO:0000256" key="9">
    <source>
        <dbReference type="ARBA" id="ARBA00022908"/>
    </source>
</evidence>
<evidence type="ECO:0000256" key="14">
    <source>
        <dbReference type="ARBA" id="ARBA00049244"/>
    </source>
</evidence>
<comment type="catalytic activity">
    <reaction evidence="14">
        <text>DNA(n) + a 2'-deoxyribonucleoside 5'-triphosphate = DNA(n+1) + diphosphate</text>
        <dbReference type="Rhea" id="RHEA:22508"/>
        <dbReference type="Rhea" id="RHEA-COMP:17339"/>
        <dbReference type="Rhea" id="RHEA-COMP:17340"/>
        <dbReference type="ChEBI" id="CHEBI:33019"/>
        <dbReference type="ChEBI" id="CHEBI:61560"/>
        <dbReference type="ChEBI" id="CHEBI:173112"/>
        <dbReference type="EC" id="2.7.7.7"/>
    </reaction>
</comment>
<evidence type="ECO:0000256" key="5">
    <source>
        <dbReference type="ARBA" id="ARBA00022759"/>
    </source>
</evidence>
<organism evidence="17 18">
    <name type="scientific">Austropuccinia psidii MF-1</name>
    <dbReference type="NCBI Taxonomy" id="1389203"/>
    <lineage>
        <taxon>Eukaryota</taxon>
        <taxon>Fungi</taxon>
        <taxon>Dikarya</taxon>
        <taxon>Basidiomycota</taxon>
        <taxon>Pucciniomycotina</taxon>
        <taxon>Pucciniomycetes</taxon>
        <taxon>Pucciniales</taxon>
        <taxon>Sphaerophragmiaceae</taxon>
        <taxon>Austropuccinia</taxon>
    </lineage>
</organism>
<accession>A0A9Q3ICK3</accession>
<evidence type="ECO:0000256" key="1">
    <source>
        <dbReference type="ARBA" id="ARBA00022578"/>
    </source>
</evidence>
<keyword evidence="11" id="KW-0239">DNA-directed DNA polymerase</keyword>
<evidence type="ECO:0000256" key="3">
    <source>
        <dbReference type="ARBA" id="ARBA00022722"/>
    </source>
</evidence>
<evidence type="ECO:0000256" key="2">
    <source>
        <dbReference type="ARBA" id="ARBA00022695"/>
    </source>
</evidence>
<dbReference type="GO" id="GO:0005634">
    <property type="term" value="C:nucleus"/>
    <property type="evidence" value="ECO:0007669"/>
    <property type="project" value="UniProtKB-ARBA"/>
</dbReference>
<proteinExistence type="predicted"/>
<dbReference type="GO" id="GO:0004519">
    <property type="term" value="F:endonuclease activity"/>
    <property type="evidence" value="ECO:0007669"/>
    <property type="project" value="UniProtKB-KW"/>
</dbReference>
<keyword evidence="3" id="KW-0540">Nuclease</keyword>
<dbReference type="GO" id="GO:0006310">
    <property type="term" value="P:DNA recombination"/>
    <property type="evidence" value="ECO:0007669"/>
    <property type="project" value="UniProtKB-KW"/>
</dbReference>
<keyword evidence="7" id="KW-0460">Magnesium</keyword>
<evidence type="ECO:0000256" key="13">
    <source>
        <dbReference type="ARBA" id="ARBA00048173"/>
    </source>
</evidence>
<evidence type="ECO:0000256" key="7">
    <source>
        <dbReference type="ARBA" id="ARBA00022842"/>
    </source>
</evidence>
<dbReference type="GO" id="GO:0046872">
    <property type="term" value="F:metal ion binding"/>
    <property type="evidence" value="ECO:0007669"/>
    <property type="project" value="UniProtKB-KW"/>
</dbReference>
<keyword evidence="4" id="KW-0479">Metal-binding</keyword>
<dbReference type="AlphaFoldDB" id="A0A9Q3ICK3"/>
<dbReference type="InterPro" id="IPR036397">
    <property type="entry name" value="RNaseH_sf"/>
</dbReference>
<keyword evidence="5" id="KW-0255">Endonuclease</keyword>
<dbReference type="InterPro" id="IPR001584">
    <property type="entry name" value="Integrase_cat-core"/>
</dbReference>
<reference evidence="17" key="1">
    <citation type="submission" date="2021-03" db="EMBL/GenBank/DDBJ databases">
        <title>Draft genome sequence of rust myrtle Austropuccinia psidii MF-1, a brazilian biotype.</title>
        <authorList>
            <person name="Quecine M.C."/>
            <person name="Pachon D.M.R."/>
            <person name="Bonatelli M.L."/>
            <person name="Correr F.H."/>
            <person name="Franceschini L.M."/>
            <person name="Leite T.F."/>
            <person name="Margarido G.R.A."/>
            <person name="Almeida C.A."/>
            <person name="Ferrarezi J.A."/>
            <person name="Labate C.A."/>
        </authorList>
    </citation>
    <scope>NUCLEOTIDE SEQUENCE</scope>
    <source>
        <strain evidence="17">MF-1</strain>
    </source>
</reference>
<keyword evidence="10" id="KW-0695">RNA-directed DNA polymerase</keyword>
<dbReference type="InterPro" id="IPR012337">
    <property type="entry name" value="RNaseH-like_sf"/>
</dbReference>
<dbReference type="Proteomes" id="UP000765509">
    <property type="component" value="Unassembled WGS sequence"/>
</dbReference>
<keyword evidence="8" id="KW-0694">RNA-binding</keyword>
<comment type="caution">
    <text evidence="17">The sequence shown here is derived from an EMBL/GenBank/DDBJ whole genome shotgun (WGS) entry which is preliminary data.</text>
</comment>
<evidence type="ECO:0000256" key="6">
    <source>
        <dbReference type="ARBA" id="ARBA00022801"/>
    </source>
</evidence>
<evidence type="ECO:0000259" key="16">
    <source>
        <dbReference type="PROSITE" id="PS50994"/>
    </source>
</evidence>
<evidence type="ECO:0000256" key="8">
    <source>
        <dbReference type="ARBA" id="ARBA00022884"/>
    </source>
</evidence>
<feature type="compositionally biased region" description="Basic residues" evidence="15">
    <location>
        <begin position="192"/>
        <end position="204"/>
    </location>
</feature>
<gene>
    <name evidence="17" type="ORF">O181_075092</name>
</gene>
<dbReference type="SUPFAM" id="SSF53098">
    <property type="entry name" value="Ribonuclease H-like"/>
    <property type="match status" value="1"/>
</dbReference>
<feature type="region of interest" description="Disordered" evidence="15">
    <location>
        <begin position="164"/>
        <end position="220"/>
    </location>
</feature>
<evidence type="ECO:0000313" key="17">
    <source>
        <dbReference type="EMBL" id="MBW0535377.1"/>
    </source>
</evidence>
<dbReference type="Gene3D" id="3.30.420.10">
    <property type="entry name" value="Ribonuclease H-like superfamily/Ribonuclease H"/>
    <property type="match status" value="1"/>
</dbReference>
<dbReference type="GO" id="GO:0016787">
    <property type="term" value="F:hydrolase activity"/>
    <property type="evidence" value="ECO:0007669"/>
    <property type="project" value="UniProtKB-KW"/>
</dbReference>
<dbReference type="PANTHER" id="PTHR42648">
    <property type="entry name" value="TRANSPOSASE, PUTATIVE-RELATED"/>
    <property type="match status" value="1"/>
</dbReference>
<dbReference type="OrthoDB" id="2516191at2759"/>
<dbReference type="GO" id="GO:0015074">
    <property type="term" value="P:DNA integration"/>
    <property type="evidence" value="ECO:0007669"/>
    <property type="project" value="UniProtKB-KW"/>
</dbReference>
<dbReference type="GO" id="GO:0003964">
    <property type="term" value="F:RNA-directed DNA polymerase activity"/>
    <property type="evidence" value="ECO:0007669"/>
    <property type="project" value="UniProtKB-KW"/>
</dbReference>
<dbReference type="GO" id="GO:0032196">
    <property type="term" value="P:transposition"/>
    <property type="evidence" value="ECO:0007669"/>
    <property type="project" value="UniProtKB-KW"/>
</dbReference>
<dbReference type="PANTHER" id="PTHR42648:SF11">
    <property type="entry name" value="TRANSPOSON TY4-P GAG-POL POLYPROTEIN"/>
    <property type="match status" value="1"/>
</dbReference>
<protein>
    <recommendedName>
        <fullName evidence="16">Integrase catalytic domain-containing protein</fullName>
    </recommendedName>
</protein>
<comment type="catalytic activity">
    <reaction evidence="13">
        <text>DNA(n) + a 2'-deoxyribonucleoside 5'-triphosphate = DNA(n+1) + diphosphate</text>
        <dbReference type="Rhea" id="RHEA:22508"/>
        <dbReference type="Rhea" id="RHEA-COMP:17339"/>
        <dbReference type="Rhea" id="RHEA-COMP:17340"/>
        <dbReference type="ChEBI" id="CHEBI:33019"/>
        <dbReference type="ChEBI" id="CHEBI:61560"/>
        <dbReference type="ChEBI" id="CHEBI:173112"/>
        <dbReference type="EC" id="2.7.7.49"/>
    </reaction>
</comment>
<sequence length="700" mass="78790">MEDLFDCPSEDTKKTTNFKKKNSGALTLLWSSVSTEFVGVLLNDKSSFYNCWTSLGSCCGKNSIVVICRTLQKLVNLKFEPGSSLEKHVDEFHKVHASYLSISADLTFSMNLSSSMAAAFFLQSLDNNRELSSLCQTLYDIKPFDLNTITDRVAIEHSRRQSSYDHALMFDKNKQANSTKPKGKDQPEGSNSKKKVFKDKKKGKNTNQGTNQKKHKQDTNKQFEKIEKLLEKLQSATNLSSVNATSEPKDLTRQTESDSEAFIFEVNALAEQCNRASIYLDSGAGRTVVNQLSLLEDSKPVKKQINTFSNPVKVTHQGTFNFKGVKIYPVYYVPGGPVNLLSILQLCHHGMKLISKSNLFIVKYGNCIVDTFHREGNLFVSKLQIYSVHVMPSMTPDWHLNLVHPSDSYIKALLKEGHISGTFTESLKCPVCQQAKIKNCPYSKMLPHSNSPFFKIHMDTLQINPPTCKAHKYVLVLIDDLSRFNQTYAMKEKGEAEEYIKSYLREIKNKLGITPAYLHTDQGGEFNSQSFLNFLSTQGISLERGPPESPQTNVVAERFNQTLLSKFICLLGQSNIPSSYWDEAVSHASLLLNLLPHKLVPFVIKVTTKITNPSSKIEPRGEILRALNFEKYSDGLRLLNLETGKIRVSRDFTPTVVNPMLSMNQPQQVLPTTSSLTVKLRIPTLENQPVIEQEENLTNT</sequence>
<keyword evidence="18" id="KW-1185">Reference proteome</keyword>
<keyword evidence="11" id="KW-0808">Transferase</keyword>
<evidence type="ECO:0000313" key="18">
    <source>
        <dbReference type="Proteomes" id="UP000765509"/>
    </source>
</evidence>
<keyword evidence="2" id="KW-0548">Nucleotidyltransferase</keyword>
<evidence type="ECO:0000256" key="4">
    <source>
        <dbReference type="ARBA" id="ARBA00022723"/>
    </source>
</evidence>
<dbReference type="InterPro" id="IPR039537">
    <property type="entry name" value="Retrotran_Ty1/copia-like"/>
</dbReference>
<dbReference type="PROSITE" id="PS50994">
    <property type="entry name" value="INTEGRASE"/>
    <property type="match status" value="1"/>
</dbReference>
<evidence type="ECO:0000256" key="12">
    <source>
        <dbReference type="ARBA" id="ARBA00023172"/>
    </source>
</evidence>
<dbReference type="Pfam" id="PF00665">
    <property type="entry name" value="rve"/>
    <property type="match status" value="1"/>
</dbReference>